<dbReference type="EMBL" id="JASCZI010031085">
    <property type="protein sequence ID" value="MED6125902.1"/>
    <property type="molecule type" value="Genomic_DNA"/>
</dbReference>
<feature type="region of interest" description="Disordered" evidence="1">
    <location>
        <begin position="1"/>
        <end position="20"/>
    </location>
</feature>
<evidence type="ECO:0000313" key="2">
    <source>
        <dbReference type="EMBL" id="MED6125902.1"/>
    </source>
</evidence>
<reference evidence="2 3" key="1">
    <citation type="journal article" date="2023" name="Plants (Basel)">
        <title>Bridging the Gap: Combining Genomics and Transcriptomics Approaches to Understand Stylosanthes scabra, an Orphan Legume from the Brazilian Caatinga.</title>
        <authorList>
            <person name="Ferreira-Neto J.R.C."/>
            <person name="da Silva M.D."/>
            <person name="Binneck E."/>
            <person name="de Melo N.F."/>
            <person name="da Silva R.H."/>
            <person name="de Melo A.L.T.M."/>
            <person name="Pandolfi V."/>
            <person name="Bustamante F.O."/>
            <person name="Brasileiro-Vidal A.C."/>
            <person name="Benko-Iseppon A.M."/>
        </authorList>
    </citation>
    <scope>NUCLEOTIDE SEQUENCE [LARGE SCALE GENOMIC DNA]</scope>
    <source>
        <tissue evidence="2">Leaves</tissue>
    </source>
</reference>
<comment type="caution">
    <text evidence="2">The sequence shown here is derived from an EMBL/GenBank/DDBJ whole genome shotgun (WGS) entry which is preliminary data.</text>
</comment>
<proteinExistence type="predicted"/>
<evidence type="ECO:0000313" key="3">
    <source>
        <dbReference type="Proteomes" id="UP001341840"/>
    </source>
</evidence>
<gene>
    <name evidence="2" type="ORF">PIB30_073038</name>
</gene>
<accession>A0ABU6RP80</accession>
<organism evidence="2 3">
    <name type="scientific">Stylosanthes scabra</name>
    <dbReference type="NCBI Taxonomy" id="79078"/>
    <lineage>
        <taxon>Eukaryota</taxon>
        <taxon>Viridiplantae</taxon>
        <taxon>Streptophyta</taxon>
        <taxon>Embryophyta</taxon>
        <taxon>Tracheophyta</taxon>
        <taxon>Spermatophyta</taxon>
        <taxon>Magnoliopsida</taxon>
        <taxon>eudicotyledons</taxon>
        <taxon>Gunneridae</taxon>
        <taxon>Pentapetalae</taxon>
        <taxon>rosids</taxon>
        <taxon>fabids</taxon>
        <taxon>Fabales</taxon>
        <taxon>Fabaceae</taxon>
        <taxon>Papilionoideae</taxon>
        <taxon>50 kb inversion clade</taxon>
        <taxon>dalbergioids sensu lato</taxon>
        <taxon>Dalbergieae</taxon>
        <taxon>Pterocarpus clade</taxon>
        <taxon>Stylosanthes</taxon>
    </lineage>
</organism>
<evidence type="ECO:0008006" key="4">
    <source>
        <dbReference type="Google" id="ProtNLM"/>
    </source>
</evidence>
<evidence type="ECO:0000256" key="1">
    <source>
        <dbReference type="SAM" id="MobiDB-lite"/>
    </source>
</evidence>
<keyword evidence="3" id="KW-1185">Reference proteome</keyword>
<dbReference type="Proteomes" id="UP001341840">
    <property type="component" value="Unassembled WGS sequence"/>
</dbReference>
<name>A0ABU6RP80_9FABA</name>
<protein>
    <recommendedName>
        <fullName evidence="4">Zinc finger GRF-type domain-containing protein</fullName>
    </recommendedName>
</protein>
<sequence length="86" mass="9586">MQRIQLNSSQGSGCSSQLRSQSSWVTTPSCGRGAAKVPQWCRCGLRLVLRWSGTELNLDRPFYGCTNYNMGKKLKPEQGGHNVRPE</sequence>